<dbReference type="GO" id="GO:0005634">
    <property type="term" value="C:nucleus"/>
    <property type="evidence" value="ECO:0007669"/>
    <property type="project" value="TreeGrafter"/>
</dbReference>
<sequence length="922" mass="102108">MSVIFDRPTSSDHPSITPMGLIQQHPTTTSRSISEPSELEQFACLRRRPLLAQAEPSFFDFEERSGSLDHSELNGPSSPRNKPPWSSAVSSPRRARPVSSCQALRHAVSNLNRLDDFYCEKIGAGFFSEVFKVTHRTTNEVMVLKMNLLASNRKNMLHEVQLMNRLSHPNILRFIGVCVHGGQLHALTEYIKGGSLEQLILSDEEIPWSLRMKIACDTAKGMRYFHSKGLFHRDLTSKARSFRFLLTLCFVTAATSTPYHFRSSAFNVLIQRDDETDDLTAVVGDFGLATKIPDARYSYRLPTVGSPYWMSPECLKGKWYDERSDVFSFGIVLCELIARIEADPDILPRTENFGLDYIAFSELCPDCPPDFLQLAFSCCHMDPNSRPTFEELVPQLEQMIWQHNSVRSVDVPSSDVTSEPGIQSGCLSNGSDTITNCCHSPKKPKEAQPSNKFDHDVYLVPGSSPSEKARCHYLQGRAVKEKPFKVDSDETGKVDESSQQSNASLLLTPKHVGEAMSAGDPYYRPNCKAQNPFATLKRFKNGRKILDTARGGLFSSCCELAWPLRLSGKGGNNGEQTDEADKRNRQQNLCRTASRSLPSSPASPRRHPGISSLVTSPATPAESQETSKPAASAASATENHHSDEASPPSPVSVPTETVDSRRKDCLAVRSYRGKSQDDSVLAKLRYSPLMPLKRRGSSESGFFSVGDVERMSSSDLSPEFTLSLDDGSFASRSRIGSCSISDPEDLDSLSLRFNRSFSSWTVFNRSSSVYTDSSEDLVSLGGEGSEDRNSSLVRRLEYGEKDIGKIVDYFECYIRGGGVTSESKDKACVGRGVQCTANSGLKARIRQFQNLRHEEKLGRDKLLASQLTERLTEAAVLEKQSTVSSAPNSTTIAKKHVSHRLKVCEGAVQSKLSLFDKKVNQN</sequence>
<evidence type="ECO:0000256" key="7">
    <source>
        <dbReference type="PROSITE-ProRule" id="PRU10141"/>
    </source>
</evidence>
<dbReference type="SUPFAM" id="SSF56112">
    <property type="entry name" value="Protein kinase-like (PK-like)"/>
    <property type="match status" value="1"/>
</dbReference>
<dbReference type="InterPro" id="IPR017441">
    <property type="entry name" value="Protein_kinase_ATP_BS"/>
</dbReference>
<feature type="region of interest" description="Disordered" evidence="8">
    <location>
        <begin position="65"/>
        <end position="93"/>
    </location>
</feature>
<dbReference type="Gene3D" id="3.30.200.20">
    <property type="entry name" value="Phosphorylase Kinase, domain 1"/>
    <property type="match status" value="1"/>
</dbReference>
<dbReference type="PROSITE" id="PS00107">
    <property type="entry name" value="PROTEIN_KINASE_ATP"/>
    <property type="match status" value="1"/>
</dbReference>
<dbReference type="PANTHER" id="PTHR46485:SF5">
    <property type="entry name" value="CENTER DIVIDER, ISOFORM A"/>
    <property type="match status" value="1"/>
</dbReference>
<evidence type="ECO:0000256" key="6">
    <source>
        <dbReference type="ARBA" id="ARBA00022840"/>
    </source>
</evidence>
<evidence type="ECO:0000256" key="2">
    <source>
        <dbReference type="ARBA" id="ARBA00022527"/>
    </source>
</evidence>
<dbReference type="GO" id="GO:0005524">
    <property type="term" value="F:ATP binding"/>
    <property type="evidence" value="ECO:0007669"/>
    <property type="project" value="UniProtKB-UniRule"/>
</dbReference>
<keyword evidence="4 7" id="KW-0547">Nucleotide-binding</keyword>
<feature type="region of interest" description="Disordered" evidence="8">
    <location>
        <begin position="484"/>
        <end position="504"/>
    </location>
</feature>
<dbReference type="Gene3D" id="1.10.510.10">
    <property type="entry name" value="Transferase(Phosphotransferase) domain 1"/>
    <property type="match status" value="1"/>
</dbReference>
<comment type="similarity">
    <text evidence="1">Belongs to the protein kinase superfamily. TKL Ser/Thr protein kinase family.</text>
</comment>
<evidence type="ECO:0000256" key="5">
    <source>
        <dbReference type="ARBA" id="ARBA00022777"/>
    </source>
</evidence>
<dbReference type="PROSITE" id="PS50011">
    <property type="entry name" value="PROTEIN_KINASE_DOM"/>
    <property type="match status" value="1"/>
</dbReference>
<dbReference type="EMBL" id="CAKKLH010000281">
    <property type="protein sequence ID" value="CAH0108168.1"/>
    <property type="molecule type" value="Genomic_DNA"/>
</dbReference>
<feature type="compositionally biased region" description="Basic and acidic residues" evidence="8">
    <location>
        <begin position="484"/>
        <end position="496"/>
    </location>
</feature>
<feature type="compositionally biased region" description="Polar residues" evidence="8">
    <location>
        <begin position="612"/>
        <end position="629"/>
    </location>
</feature>
<dbReference type="InterPro" id="IPR050940">
    <property type="entry name" value="Actin_reg-Ser/Thr_kinase"/>
</dbReference>
<feature type="binding site" evidence="7">
    <location>
        <position position="145"/>
    </location>
    <ligand>
        <name>ATP</name>
        <dbReference type="ChEBI" id="CHEBI:30616"/>
    </ligand>
</feature>
<gene>
    <name evidence="10" type="ORF">DGAL_LOCUS11535</name>
</gene>
<dbReference type="OrthoDB" id="20134at2759"/>
<dbReference type="GO" id="GO:0005737">
    <property type="term" value="C:cytoplasm"/>
    <property type="evidence" value="ECO:0007669"/>
    <property type="project" value="TreeGrafter"/>
</dbReference>
<organism evidence="10 11">
    <name type="scientific">Daphnia galeata</name>
    <dbReference type="NCBI Taxonomy" id="27404"/>
    <lineage>
        <taxon>Eukaryota</taxon>
        <taxon>Metazoa</taxon>
        <taxon>Ecdysozoa</taxon>
        <taxon>Arthropoda</taxon>
        <taxon>Crustacea</taxon>
        <taxon>Branchiopoda</taxon>
        <taxon>Diplostraca</taxon>
        <taxon>Cladocera</taxon>
        <taxon>Anomopoda</taxon>
        <taxon>Daphniidae</taxon>
        <taxon>Daphnia</taxon>
    </lineage>
</organism>
<evidence type="ECO:0000313" key="10">
    <source>
        <dbReference type="EMBL" id="CAH0108168.1"/>
    </source>
</evidence>
<reference evidence="10" key="1">
    <citation type="submission" date="2021-11" db="EMBL/GenBank/DDBJ databases">
        <authorList>
            <person name="Schell T."/>
        </authorList>
    </citation>
    <scope>NUCLEOTIDE SEQUENCE</scope>
    <source>
        <strain evidence="10">M5</strain>
    </source>
</reference>
<dbReference type="AlphaFoldDB" id="A0A8J2RYQ3"/>
<feature type="compositionally biased region" description="Low complexity" evidence="8">
    <location>
        <begin position="593"/>
        <end position="603"/>
    </location>
</feature>
<evidence type="ECO:0000259" key="9">
    <source>
        <dbReference type="PROSITE" id="PS50011"/>
    </source>
</evidence>
<dbReference type="InterPro" id="IPR000719">
    <property type="entry name" value="Prot_kinase_dom"/>
</dbReference>
<feature type="region of interest" description="Disordered" evidence="8">
    <location>
        <begin position="591"/>
        <end position="660"/>
    </location>
</feature>
<evidence type="ECO:0000256" key="1">
    <source>
        <dbReference type="ARBA" id="ARBA00005843"/>
    </source>
</evidence>
<keyword evidence="5" id="KW-0418">Kinase</keyword>
<proteinExistence type="inferred from homology"/>
<dbReference type="PANTHER" id="PTHR46485">
    <property type="entry name" value="LIM DOMAIN KINASE 1"/>
    <property type="match status" value="1"/>
</dbReference>
<keyword evidence="3" id="KW-0808">Transferase</keyword>
<comment type="caution">
    <text evidence="10">The sequence shown here is derived from an EMBL/GenBank/DDBJ whole genome shotgun (WGS) entry which is preliminary data.</text>
</comment>
<feature type="region of interest" description="Disordered" evidence="8">
    <location>
        <begin position="1"/>
        <end position="36"/>
    </location>
</feature>
<keyword evidence="6 7" id="KW-0067">ATP-binding</keyword>
<dbReference type="InterPro" id="IPR001245">
    <property type="entry name" value="Ser-Thr/Tyr_kinase_cat_dom"/>
</dbReference>
<feature type="compositionally biased region" description="Polar residues" evidence="8">
    <location>
        <begin position="24"/>
        <end position="35"/>
    </location>
</feature>
<dbReference type="GO" id="GO:0030036">
    <property type="term" value="P:actin cytoskeleton organization"/>
    <property type="evidence" value="ECO:0007669"/>
    <property type="project" value="TreeGrafter"/>
</dbReference>
<protein>
    <recommendedName>
        <fullName evidence="9">Protein kinase domain-containing protein</fullName>
    </recommendedName>
</protein>
<dbReference type="GO" id="GO:0004674">
    <property type="term" value="F:protein serine/threonine kinase activity"/>
    <property type="evidence" value="ECO:0007669"/>
    <property type="project" value="UniProtKB-KW"/>
</dbReference>
<name>A0A8J2RYQ3_9CRUS</name>
<evidence type="ECO:0000256" key="3">
    <source>
        <dbReference type="ARBA" id="ARBA00022679"/>
    </source>
</evidence>
<keyword evidence="2" id="KW-0723">Serine/threonine-protein kinase</keyword>
<dbReference type="InterPro" id="IPR011009">
    <property type="entry name" value="Kinase-like_dom_sf"/>
</dbReference>
<keyword evidence="11" id="KW-1185">Reference proteome</keyword>
<evidence type="ECO:0000313" key="11">
    <source>
        <dbReference type="Proteomes" id="UP000789390"/>
    </source>
</evidence>
<dbReference type="Proteomes" id="UP000789390">
    <property type="component" value="Unassembled WGS sequence"/>
</dbReference>
<feature type="domain" description="Protein kinase" evidence="9">
    <location>
        <begin position="116"/>
        <end position="400"/>
    </location>
</feature>
<dbReference type="Pfam" id="PF07714">
    <property type="entry name" value="PK_Tyr_Ser-Thr"/>
    <property type="match status" value="2"/>
</dbReference>
<dbReference type="FunFam" id="3.30.200.20:FF:000134">
    <property type="entry name" value="Dual specificity testis-specific protein kinase 2"/>
    <property type="match status" value="1"/>
</dbReference>
<evidence type="ECO:0000256" key="8">
    <source>
        <dbReference type="SAM" id="MobiDB-lite"/>
    </source>
</evidence>
<evidence type="ECO:0000256" key="4">
    <source>
        <dbReference type="ARBA" id="ARBA00022741"/>
    </source>
</evidence>
<accession>A0A8J2RYQ3</accession>